<name>A0A9D2KPD9_9FIRM</name>
<dbReference type="AlphaFoldDB" id="A0A9D2KPD9"/>
<feature type="domain" description="PASTA" evidence="12">
    <location>
        <begin position="441"/>
        <end position="506"/>
    </location>
</feature>
<dbReference type="CDD" id="cd06577">
    <property type="entry name" value="PASTA_pknB"/>
    <property type="match status" value="4"/>
</dbReference>
<evidence type="ECO:0000256" key="10">
    <source>
        <dbReference type="SAM" id="MobiDB-lite"/>
    </source>
</evidence>
<evidence type="ECO:0000256" key="8">
    <source>
        <dbReference type="ARBA" id="ARBA00048679"/>
    </source>
</evidence>
<comment type="catalytic activity">
    <reaction evidence="7">
        <text>L-threonyl-[protein] + ATP = O-phospho-L-threonyl-[protein] + ADP + H(+)</text>
        <dbReference type="Rhea" id="RHEA:46608"/>
        <dbReference type="Rhea" id="RHEA-COMP:11060"/>
        <dbReference type="Rhea" id="RHEA-COMP:11605"/>
        <dbReference type="ChEBI" id="CHEBI:15378"/>
        <dbReference type="ChEBI" id="CHEBI:30013"/>
        <dbReference type="ChEBI" id="CHEBI:30616"/>
        <dbReference type="ChEBI" id="CHEBI:61977"/>
        <dbReference type="ChEBI" id="CHEBI:456216"/>
        <dbReference type="EC" id="2.7.11.1"/>
    </reaction>
</comment>
<organism evidence="13 14">
    <name type="scientific">Candidatus Lachnoclostridium stercoravium</name>
    <dbReference type="NCBI Taxonomy" id="2838633"/>
    <lineage>
        <taxon>Bacteria</taxon>
        <taxon>Bacillati</taxon>
        <taxon>Bacillota</taxon>
        <taxon>Clostridia</taxon>
        <taxon>Lachnospirales</taxon>
        <taxon>Lachnospiraceae</taxon>
    </lineage>
</organism>
<dbReference type="PROSITE" id="PS00109">
    <property type="entry name" value="PROTEIN_KINASE_TYR"/>
    <property type="match status" value="1"/>
</dbReference>
<dbReference type="GO" id="GO:0004713">
    <property type="term" value="F:protein tyrosine kinase activity"/>
    <property type="evidence" value="ECO:0007669"/>
    <property type="project" value="InterPro"/>
</dbReference>
<comment type="caution">
    <text evidence="13">The sequence shown here is derived from an EMBL/GenBank/DDBJ whole genome shotgun (WGS) entry which is preliminary data.</text>
</comment>
<dbReference type="Gene3D" id="3.30.10.20">
    <property type="match status" value="4"/>
</dbReference>
<evidence type="ECO:0000313" key="13">
    <source>
        <dbReference type="EMBL" id="HJA70916.1"/>
    </source>
</evidence>
<dbReference type="PROSITE" id="PS51178">
    <property type="entry name" value="PASTA"/>
    <property type="match status" value="4"/>
</dbReference>
<dbReference type="EMBL" id="DWZA01000047">
    <property type="protein sequence ID" value="HJA70916.1"/>
    <property type="molecule type" value="Genomic_DNA"/>
</dbReference>
<dbReference type="PROSITE" id="PS50011">
    <property type="entry name" value="PROTEIN_KINASE_DOM"/>
    <property type="match status" value="1"/>
</dbReference>
<keyword evidence="2" id="KW-0723">Serine/threonine-protein kinase</keyword>
<accession>A0A9D2KPD9</accession>
<dbReference type="SUPFAM" id="SSF56112">
    <property type="entry name" value="Protein kinase-like (PK-like)"/>
    <property type="match status" value="1"/>
</dbReference>
<reference evidence="13" key="1">
    <citation type="journal article" date="2021" name="PeerJ">
        <title>Extensive microbial diversity within the chicken gut microbiome revealed by metagenomics and culture.</title>
        <authorList>
            <person name="Gilroy R."/>
            <person name="Ravi A."/>
            <person name="Getino M."/>
            <person name="Pursley I."/>
            <person name="Horton D.L."/>
            <person name="Alikhan N.F."/>
            <person name="Baker D."/>
            <person name="Gharbi K."/>
            <person name="Hall N."/>
            <person name="Watson M."/>
            <person name="Adriaenssens E.M."/>
            <person name="Foster-Nyarko E."/>
            <person name="Jarju S."/>
            <person name="Secka A."/>
            <person name="Antonio M."/>
            <person name="Oren A."/>
            <person name="Chaudhuri R.R."/>
            <person name="La Ragione R."/>
            <person name="Hildebrand F."/>
            <person name="Pallen M.J."/>
        </authorList>
    </citation>
    <scope>NUCLEOTIDE SEQUENCE</scope>
    <source>
        <strain evidence="13">CHK178-16964</strain>
    </source>
</reference>
<feature type="domain" description="PASTA" evidence="12">
    <location>
        <begin position="372"/>
        <end position="440"/>
    </location>
</feature>
<dbReference type="InterPro" id="IPR020635">
    <property type="entry name" value="Tyr_kinase_cat_dom"/>
</dbReference>
<dbReference type="InterPro" id="IPR008266">
    <property type="entry name" value="Tyr_kinase_AS"/>
</dbReference>
<feature type="region of interest" description="Disordered" evidence="10">
    <location>
        <begin position="649"/>
        <end position="714"/>
    </location>
</feature>
<dbReference type="SMART" id="SM00740">
    <property type="entry name" value="PASTA"/>
    <property type="match status" value="4"/>
</dbReference>
<feature type="domain" description="PASTA" evidence="12">
    <location>
        <begin position="513"/>
        <end position="579"/>
    </location>
</feature>
<dbReference type="SMART" id="SM00219">
    <property type="entry name" value="TyrKc"/>
    <property type="match status" value="1"/>
</dbReference>
<keyword evidence="6 9" id="KW-0067">ATP-binding</keyword>
<evidence type="ECO:0000256" key="3">
    <source>
        <dbReference type="ARBA" id="ARBA00022679"/>
    </source>
</evidence>
<keyword evidence="5" id="KW-0418">Kinase</keyword>
<dbReference type="Pfam" id="PF00069">
    <property type="entry name" value="Pkinase"/>
    <property type="match status" value="1"/>
</dbReference>
<evidence type="ECO:0000259" key="11">
    <source>
        <dbReference type="PROSITE" id="PS50011"/>
    </source>
</evidence>
<dbReference type="InterPro" id="IPR017441">
    <property type="entry name" value="Protein_kinase_ATP_BS"/>
</dbReference>
<evidence type="ECO:0000256" key="7">
    <source>
        <dbReference type="ARBA" id="ARBA00047899"/>
    </source>
</evidence>
<evidence type="ECO:0000256" key="2">
    <source>
        <dbReference type="ARBA" id="ARBA00022527"/>
    </source>
</evidence>
<dbReference type="CDD" id="cd14014">
    <property type="entry name" value="STKc_PknB_like"/>
    <property type="match status" value="1"/>
</dbReference>
<evidence type="ECO:0000259" key="12">
    <source>
        <dbReference type="PROSITE" id="PS51178"/>
    </source>
</evidence>
<dbReference type="Gene3D" id="3.30.200.20">
    <property type="entry name" value="Phosphorylase Kinase, domain 1"/>
    <property type="match status" value="1"/>
</dbReference>
<feature type="domain" description="Protein kinase" evidence="11">
    <location>
        <begin position="46"/>
        <end position="316"/>
    </location>
</feature>
<dbReference type="InterPro" id="IPR000719">
    <property type="entry name" value="Prot_kinase_dom"/>
</dbReference>
<evidence type="ECO:0000313" key="14">
    <source>
        <dbReference type="Proteomes" id="UP000823900"/>
    </source>
</evidence>
<evidence type="ECO:0000256" key="5">
    <source>
        <dbReference type="ARBA" id="ARBA00022777"/>
    </source>
</evidence>
<reference evidence="13" key="2">
    <citation type="submission" date="2021-04" db="EMBL/GenBank/DDBJ databases">
        <authorList>
            <person name="Gilroy R."/>
        </authorList>
    </citation>
    <scope>NUCLEOTIDE SEQUENCE</scope>
    <source>
        <strain evidence="13">CHK178-16964</strain>
    </source>
</reference>
<evidence type="ECO:0000256" key="1">
    <source>
        <dbReference type="ARBA" id="ARBA00012513"/>
    </source>
</evidence>
<evidence type="ECO:0000256" key="9">
    <source>
        <dbReference type="PROSITE-ProRule" id="PRU10141"/>
    </source>
</evidence>
<feature type="domain" description="PASTA" evidence="12">
    <location>
        <begin position="580"/>
        <end position="646"/>
    </location>
</feature>
<feature type="binding site" evidence="9">
    <location>
        <position position="75"/>
    </location>
    <ligand>
        <name>ATP</name>
        <dbReference type="ChEBI" id="CHEBI:30616"/>
    </ligand>
</feature>
<dbReference type="GO" id="GO:0004674">
    <property type="term" value="F:protein serine/threonine kinase activity"/>
    <property type="evidence" value="ECO:0007669"/>
    <property type="project" value="UniProtKB-KW"/>
</dbReference>
<evidence type="ECO:0000256" key="4">
    <source>
        <dbReference type="ARBA" id="ARBA00022741"/>
    </source>
</evidence>
<gene>
    <name evidence="13" type="ORF">IAA07_04955</name>
</gene>
<dbReference type="Gene3D" id="1.10.510.10">
    <property type="entry name" value="Transferase(Phosphotransferase) domain 1"/>
    <property type="match status" value="1"/>
</dbReference>
<protein>
    <recommendedName>
        <fullName evidence="1">non-specific serine/threonine protein kinase</fullName>
        <ecNumber evidence="1">2.7.11.1</ecNumber>
    </recommendedName>
</protein>
<dbReference type="InterPro" id="IPR011009">
    <property type="entry name" value="Kinase-like_dom_sf"/>
</dbReference>
<proteinExistence type="predicted"/>
<dbReference type="GO" id="GO:0005524">
    <property type="term" value="F:ATP binding"/>
    <property type="evidence" value="ECO:0007669"/>
    <property type="project" value="UniProtKB-UniRule"/>
</dbReference>
<dbReference type="PANTHER" id="PTHR43289:SF34">
    <property type="entry name" value="SERINE_THREONINE-PROTEIN KINASE YBDM-RELATED"/>
    <property type="match status" value="1"/>
</dbReference>
<dbReference type="PROSITE" id="PS00107">
    <property type="entry name" value="PROTEIN_KINASE_ATP"/>
    <property type="match status" value="1"/>
</dbReference>
<dbReference type="EC" id="2.7.11.1" evidence="1"/>
<comment type="catalytic activity">
    <reaction evidence="8">
        <text>L-seryl-[protein] + ATP = O-phospho-L-seryl-[protein] + ADP + H(+)</text>
        <dbReference type="Rhea" id="RHEA:17989"/>
        <dbReference type="Rhea" id="RHEA-COMP:9863"/>
        <dbReference type="Rhea" id="RHEA-COMP:11604"/>
        <dbReference type="ChEBI" id="CHEBI:15378"/>
        <dbReference type="ChEBI" id="CHEBI:29999"/>
        <dbReference type="ChEBI" id="CHEBI:30616"/>
        <dbReference type="ChEBI" id="CHEBI:83421"/>
        <dbReference type="ChEBI" id="CHEBI:456216"/>
        <dbReference type="EC" id="2.7.11.1"/>
    </reaction>
</comment>
<dbReference type="Pfam" id="PF03793">
    <property type="entry name" value="PASTA"/>
    <property type="match status" value="4"/>
</dbReference>
<evidence type="ECO:0000256" key="6">
    <source>
        <dbReference type="ARBA" id="ARBA00022840"/>
    </source>
</evidence>
<keyword evidence="4 9" id="KW-0547">Nucleotide-binding</keyword>
<dbReference type="PANTHER" id="PTHR43289">
    <property type="entry name" value="MITOGEN-ACTIVATED PROTEIN KINASE KINASE KINASE 20-RELATED"/>
    <property type="match status" value="1"/>
</dbReference>
<keyword evidence="3" id="KW-0808">Transferase</keyword>
<dbReference type="InterPro" id="IPR005543">
    <property type="entry name" value="PASTA_dom"/>
</dbReference>
<dbReference type="Proteomes" id="UP000823900">
    <property type="component" value="Unassembled WGS sequence"/>
</dbReference>
<feature type="compositionally biased region" description="Low complexity" evidence="10">
    <location>
        <begin position="652"/>
        <end position="677"/>
    </location>
</feature>
<sequence length="714" mass="78457">MAKRCMGCMEEFQEDFHYCPKCGYEDGAPPKEAYHMKPGSMLKGRYIVGRVLGFGSFGVTYIGYDTVLNHKVAIKEYLPGEFATRMPEQQALTVYSGEREEQFEAGMEKFLEEARRLANFKTEQGIVHIYDCLEENYTAYIVMEFLEGETLKEKLDREGKIGVDEAVRILLDVLKALQAVHEVGIIHRDIAPDNIYITKNGTVKVLDFGAARYATSHHSKSLSVIVKQGYTPIEQYRSRGDQGPWTDVYAAAATFYKMVTGETPEDSMERAVKDTLKPISKYVHIKKSVETAVMNAMNVQIDGRTKSAKQFADELRAAEVKRVIVKEKKADTGRWSLGMKIIVAVCAIAVGIALAAAAVAQFTTAGPAVAEIPEGQVRVPNLVNQERETAIELGRQAQLNVQIYDKQYSNEITADRVLSQETREGTLVALNGTLRVVISAGIEKTYVPDFTGMEREDVEAMLLDVGLVGVFTESEGLTPPGTVVSQGIEADTQVDTGTELPLEISLGVEGGDSSISVTVPDLTERDYEEAAQEMIGDYIYLARTTEYSDTVPRGQIISQDPAPGTQIHQTETISVVVSDGREMVHVPDIQYKSEDEAISLLEENGLTGERHEEYSDNVAAGTVTRQETAAGESVEKGSTVVYYVSLGPEPVRQQAPTRQTQPRTQAPQTAAPQTQPQTPAPTPAPTTAAPTTQAPPPTTENPVERDLNNLLKWQ</sequence>